<keyword evidence="2" id="KW-0812">Transmembrane</keyword>
<protein>
    <submittedName>
        <fullName evidence="3">Uncharacterized protein</fullName>
    </submittedName>
</protein>
<proteinExistence type="predicted"/>
<sequence length="220" mass="25588">MDSIEPMWVYRQVQEEEPPLFPPSPPSLSLPRSPFPSPAEPANIANFRSGSFLSYPPLDSFDRDNIHFTFQRGFFNTNTSILKITPHLVVMYVKYPRFLGLEDREFSARFPRKAVRSVDWETPNLEITDWLFWAFVLLLALIVILWLFDAGEWVQWGVLGGYSIVFASTVALFCWYYAKSYVLLRFRLDNSEQVLTYEVELKVEEAQVVLQAFFPLEPGE</sequence>
<accession>A0A7S4N6Y1</accession>
<feature type="transmembrane region" description="Helical" evidence="2">
    <location>
        <begin position="154"/>
        <end position="178"/>
    </location>
</feature>
<dbReference type="EMBL" id="HBKR01001993">
    <property type="protein sequence ID" value="CAE2268459.1"/>
    <property type="molecule type" value="Transcribed_RNA"/>
</dbReference>
<name>A0A7S4N6Y1_9EUKA</name>
<evidence type="ECO:0000256" key="1">
    <source>
        <dbReference type="SAM" id="MobiDB-lite"/>
    </source>
</evidence>
<dbReference type="AlphaFoldDB" id="A0A7S4N6Y1"/>
<evidence type="ECO:0000313" key="3">
    <source>
        <dbReference type="EMBL" id="CAE2268459.1"/>
    </source>
</evidence>
<feature type="compositionally biased region" description="Pro residues" evidence="1">
    <location>
        <begin position="19"/>
        <end position="37"/>
    </location>
</feature>
<gene>
    <name evidence="3" type="ORF">NAES01612_LOCUS1284</name>
</gene>
<keyword evidence="2" id="KW-0472">Membrane</keyword>
<keyword evidence="2" id="KW-1133">Transmembrane helix</keyword>
<evidence type="ECO:0000256" key="2">
    <source>
        <dbReference type="SAM" id="Phobius"/>
    </source>
</evidence>
<feature type="transmembrane region" description="Helical" evidence="2">
    <location>
        <begin position="130"/>
        <end position="148"/>
    </location>
</feature>
<reference evidence="3" key="1">
    <citation type="submission" date="2021-01" db="EMBL/GenBank/DDBJ databases">
        <authorList>
            <person name="Corre E."/>
            <person name="Pelletier E."/>
            <person name="Niang G."/>
            <person name="Scheremetjew M."/>
            <person name="Finn R."/>
            <person name="Kale V."/>
            <person name="Holt S."/>
            <person name="Cochrane G."/>
            <person name="Meng A."/>
            <person name="Brown T."/>
            <person name="Cohen L."/>
        </authorList>
    </citation>
    <scope>NUCLEOTIDE SEQUENCE</scope>
    <source>
        <strain evidence="3">SoJaBio B1-5/56/2</strain>
    </source>
</reference>
<organism evidence="3">
    <name type="scientific">Paramoeba aestuarina</name>
    <dbReference type="NCBI Taxonomy" id="180227"/>
    <lineage>
        <taxon>Eukaryota</taxon>
        <taxon>Amoebozoa</taxon>
        <taxon>Discosea</taxon>
        <taxon>Flabellinia</taxon>
        <taxon>Dactylopodida</taxon>
        <taxon>Paramoebidae</taxon>
        <taxon>Paramoeba</taxon>
    </lineage>
</organism>
<feature type="region of interest" description="Disordered" evidence="1">
    <location>
        <begin position="17"/>
        <end position="37"/>
    </location>
</feature>